<sequence>MLILPKWAADRGLTKVSGVPKARSCAALDLSGAYAEAEDVVRLAAAAGARLLYVDEELFCTDDLDPLEGDDDVPAEVRGAVEQLLRRAAGFANRVSQLSVTFSADGVLHEWRAVAAWYSELLDALDALMPDDEVGYVSAQEIAAQKKAMVDALLAMPAYRAAPSEPKRRAVAMASDLGLEDLERPLMWDVLSTASQRVILAAGRAYDELEADLASVVAGLADYSPYQQASGQTAKRAHLRDFVQRRVGGYAPPSRTVALVEDAVKQATRSASGVGLFAPA</sequence>
<evidence type="ECO:0000313" key="2">
    <source>
        <dbReference type="Proteomes" id="UP001500466"/>
    </source>
</evidence>
<comment type="caution">
    <text evidence="1">The sequence shown here is derived from an EMBL/GenBank/DDBJ whole genome shotgun (WGS) entry which is preliminary data.</text>
</comment>
<dbReference type="Proteomes" id="UP001500466">
    <property type="component" value="Unassembled WGS sequence"/>
</dbReference>
<protein>
    <submittedName>
        <fullName evidence="1">Uncharacterized protein</fullName>
    </submittedName>
</protein>
<name>A0ABP9GLY3_9ACTN</name>
<keyword evidence="2" id="KW-1185">Reference proteome</keyword>
<reference evidence="2" key="1">
    <citation type="journal article" date="2019" name="Int. J. Syst. Evol. Microbiol.">
        <title>The Global Catalogue of Microorganisms (GCM) 10K type strain sequencing project: providing services to taxonomists for standard genome sequencing and annotation.</title>
        <authorList>
            <consortium name="The Broad Institute Genomics Platform"/>
            <consortium name="The Broad Institute Genome Sequencing Center for Infectious Disease"/>
            <person name="Wu L."/>
            <person name="Ma J."/>
        </authorList>
    </citation>
    <scope>NUCLEOTIDE SEQUENCE [LARGE SCALE GENOMIC DNA]</scope>
    <source>
        <strain evidence="2">JCM 17986</strain>
    </source>
</reference>
<gene>
    <name evidence="1" type="ORF">GCM10023205_04110</name>
</gene>
<dbReference type="EMBL" id="BAABHS010000001">
    <property type="protein sequence ID" value="GAA4947377.1"/>
    <property type="molecule type" value="Genomic_DNA"/>
</dbReference>
<accession>A0ABP9GLY3</accession>
<evidence type="ECO:0000313" key="1">
    <source>
        <dbReference type="EMBL" id="GAA4947377.1"/>
    </source>
</evidence>
<organism evidence="1 2">
    <name type="scientific">Yinghuangia aomiensis</name>
    <dbReference type="NCBI Taxonomy" id="676205"/>
    <lineage>
        <taxon>Bacteria</taxon>
        <taxon>Bacillati</taxon>
        <taxon>Actinomycetota</taxon>
        <taxon>Actinomycetes</taxon>
        <taxon>Kitasatosporales</taxon>
        <taxon>Streptomycetaceae</taxon>
        <taxon>Yinghuangia</taxon>
    </lineage>
</organism>
<proteinExistence type="predicted"/>